<evidence type="ECO:0000256" key="5">
    <source>
        <dbReference type="ARBA" id="ARBA00022989"/>
    </source>
</evidence>
<feature type="transmembrane region" description="Helical" evidence="7">
    <location>
        <begin position="220"/>
        <end position="243"/>
    </location>
</feature>
<dbReference type="AlphaFoldDB" id="A0A6S6SQW3"/>
<keyword evidence="5 7" id="KW-1133">Transmembrane helix</keyword>
<feature type="transmembrane region" description="Helical" evidence="7">
    <location>
        <begin position="173"/>
        <end position="190"/>
    </location>
</feature>
<evidence type="ECO:0000256" key="1">
    <source>
        <dbReference type="ARBA" id="ARBA00004651"/>
    </source>
</evidence>
<evidence type="ECO:0000256" key="7">
    <source>
        <dbReference type="SAM" id="Phobius"/>
    </source>
</evidence>
<dbReference type="Pfam" id="PF07690">
    <property type="entry name" value="MFS_1"/>
    <property type="match status" value="1"/>
</dbReference>
<dbReference type="InterPro" id="IPR020846">
    <property type="entry name" value="MFS_dom"/>
</dbReference>
<feature type="transmembrane region" description="Helical" evidence="7">
    <location>
        <begin position="148"/>
        <end position="167"/>
    </location>
</feature>
<dbReference type="SUPFAM" id="SSF103473">
    <property type="entry name" value="MFS general substrate transporter"/>
    <property type="match status" value="1"/>
</dbReference>
<keyword evidence="2" id="KW-0813">Transport</keyword>
<feature type="transmembrane region" description="Helical" evidence="7">
    <location>
        <begin position="84"/>
        <end position="101"/>
    </location>
</feature>
<keyword evidence="4 7" id="KW-0812">Transmembrane</keyword>
<feature type="transmembrane region" description="Helical" evidence="7">
    <location>
        <begin position="249"/>
        <end position="275"/>
    </location>
</feature>
<proteinExistence type="predicted"/>
<feature type="domain" description="Major facilitator superfamily (MFS) profile" evidence="8">
    <location>
        <begin position="14"/>
        <end position="397"/>
    </location>
</feature>
<comment type="subcellular location">
    <subcellularLocation>
        <location evidence="1">Cell membrane</location>
        <topology evidence="1">Multi-pass membrane protein</topology>
    </subcellularLocation>
</comment>
<dbReference type="EMBL" id="CACVAR010000159">
    <property type="protein sequence ID" value="CAA6807072.1"/>
    <property type="molecule type" value="Genomic_DNA"/>
</dbReference>
<evidence type="ECO:0000256" key="2">
    <source>
        <dbReference type="ARBA" id="ARBA00022448"/>
    </source>
</evidence>
<dbReference type="PANTHER" id="PTHR43266:SF2">
    <property type="entry name" value="MAJOR FACILITATOR SUPERFAMILY (MFS) PROFILE DOMAIN-CONTAINING PROTEIN"/>
    <property type="match status" value="1"/>
</dbReference>
<gene>
    <name evidence="9" type="ORF">HELGO_WM37952</name>
</gene>
<organism evidence="9">
    <name type="scientific">uncultured Sulfurovum sp</name>
    <dbReference type="NCBI Taxonomy" id="269237"/>
    <lineage>
        <taxon>Bacteria</taxon>
        <taxon>Pseudomonadati</taxon>
        <taxon>Campylobacterota</taxon>
        <taxon>Epsilonproteobacteria</taxon>
        <taxon>Campylobacterales</taxon>
        <taxon>Sulfurovaceae</taxon>
        <taxon>Sulfurovum</taxon>
        <taxon>environmental samples</taxon>
    </lineage>
</organism>
<accession>A0A6S6SQW3</accession>
<feature type="transmembrane region" description="Helical" evidence="7">
    <location>
        <begin position="20"/>
        <end position="43"/>
    </location>
</feature>
<dbReference type="InterPro" id="IPR036259">
    <property type="entry name" value="MFS_trans_sf"/>
</dbReference>
<name>A0A6S6SQW3_9BACT</name>
<dbReference type="Gene3D" id="1.20.1250.20">
    <property type="entry name" value="MFS general substrate transporter like domains"/>
    <property type="match status" value="1"/>
</dbReference>
<evidence type="ECO:0000259" key="8">
    <source>
        <dbReference type="PROSITE" id="PS50850"/>
    </source>
</evidence>
<evidence type="ECO:0000256" key="3">
    <source>
        <dbReference type="ARBA" id="ARBA00022475"/>
    </source>
</evidence>
<dbReference type="PANTHER" id="PTHR43266">
    <property type="entry name" value="MACROLIDE-EFFLUX PROTEIN"/>
    <property type="match status" value="1"/>
</dbReference>
<evidence type="ECO:0000256" key="6">
    <source>
        <dbReference type="ARBA" id="ARBA00023136"/>
    </source>
</evidence>
<dbReference type="CDD" id="cd06173">
    <property type="entry name" value="MFS_MefA_like"/>
    <property type="match status" value="1"/>
</dbReference>
<reference evidence="9" key="1">
    <citation type="submission" date="2020-01" db="EMBL/GenBank/DDBJ databases">
        <authorList>
            <person name="Meier V. D."/>
            <person name="Meier V D."/>
        </authorList>
    </citation>
    <scope>NUCLEOTIDE SEQUENCE</scope>
    <source>
        <strain evidence="9">HLG_WM_MAG_03</strain>
    </source>
</reference>
<dbReference type="GO" id="GO:0022857">
    <property type="term" value="F:transmembrane transporter activity"/>
    <property type="evidence" value="ECO:0007669"/>
    <property type="project" value="InterPro"/>
</dbReference>
<feature type="transmembrane region" description="Helical" evidence="7">
    <location>
        <begin position="342"/>
        <end position="365"/>
    </location>
</feature>
<feature type="transmembrane region" description="Helical" evidence="7">
    <location>
        <begin position="371"/>
        <end position="392"/>
    </location>
</feature>
<dbReference type="PROSITE" id="PS50850">
    <property type="entry name" value="MFS"/>
    <property type="match status" value="1"/>
</dbReference>
<feature type="transmembrane region" description="Helical" evidence="7">
    <location>
        <begin position="307"/>
        <end position="330"/>
    </location>
</feature>
<dbReference type="InterPro" id="IPR011701">
    <property type="entry name" value="MFS"/>
</dbReference>
<sequence>MSNSTYLEVLKHPVVARLTLIQFISYFGTWFSQVAIASMMLEYGASELAIAYIFMMLMLPAIVLAPISGWIIDKIPFKKLMGSLLLIEILMTLLFMTVNSLDDLNSLMLFVFIRSAAASILFAAEMALFPKILKGEMLKKTNEIHSIVWSLCFAAGMALGGLVTYYFGYDTTFLIDVVLYTIAFLLLLGLKLSLEPVKHTESALEMMKSGFNYLKNHTKLIHLIILHATIGFTSFETLITLLADLHYKYIIAIPLAIGWINATRAIAMTVGPLLFSKYINEKNLHYFFALQGMAIILWSFIQHSYTLSILGIFVVGLLSTSLWSYTYYMLQKEIEVKYLGRVIAYNDMIFMFFNISVTLFVGYAAKMGMGLNYISIVMGSGFVATAFYYLWFKKRYLS</sequence>
<evidence type="ECO:0000256" key="4">
    <source>
        <dbReference type="ARBA" id="ARBA00022692"/>
    </source>
</evidence>
<keyword evidence="6 7" id="KW-0472">Membrane</keyword>
<feature type="transmembrane region" description="Helical" evidence="7">
    <location>
        <begin position="49"/>
        <end position="72"/>
    </location>
</feature>
<feature type="transmembrane region" description="Helical" evidence="7">
    <location>
        <begin position="107"/>
        <end position="128"/>
    </location>
</feature>
<dbReference type="GO" id="GO:0005886">
    <property type="term" value="C:plasma membrane"/>
    <property type="evidence" value="ECO:0007669"/>
    <property type="project" value="UniProtKB-SubCell"/>
</dbReference>
<keyword evidence="3" id="KW-1003">Cell membrane</keyword>
<protein>
    <submittedName>
        <fullName evidence="9">FIG00732228: membrane protein</fullName>
    </submittedName>
</protein>
<feature type="transmembrane region" description="Helical" evidence="7">
    <location>
        <begin position="284"/>
        <end position="301"/>
    </location>
</feature>
<evidence type="ECO:0000313" key="9">
    <source>
        <dbReference type="EMBL" id="CAA6807072.1"/>
    </source>
</evidence>